<dbReference type="InterPro" id="IPR010982">
    <property type="entry name" value="Lambda_DNA-bd_dom_sf"/>
</dbReference>
<dbReference type="Proteomes" id="UP001299220">
    <property type="component" value="Unassembled WGS sequence"/>
</dbReference>
<organism evidence="3 4">
    <name type="scientific">Anaeromassilibacillus senegalensis</name>
    <dbReference type="NCBI Taxonomy" id="1673717"/>
    <lineage>
        <taxon>Bacteria</taxon>
        <taxon>Bacillati</taxon>
        <taxon>Bacillota</taxon>
        <taxon>Clostridia</taxon>
        <taxon>Eubacteriales</taxon>
        <taxon>Acutalibacteraceae</taxon>
        <taxon>Anaeromassilibacillus</taxon>
    </lineage>
</organism>
<keyword evidence="1" id="KW-0238">DNA-binding</keyword>
<evidence type="ECO:0000313" key="3">
    <source>
        <dbReference type="EMBL" id="MCF2652840.1"/>
    </source>
</evidence>
<evidence type="ECO:0000313" key="4">
    <source>
        <dbReference type="Proteomes" id="UP001299220"/>
    </source>
</evidence>
<accession>A0ABS9CPZ2</accession>
<name>A0ABS9CPZ2_9FIRM</name>
<gene>
    <name evidence="3" type="ORF">JQM67_09505</name>
</gene>
<proteinExistence type="predicted"/>
<reference evidence="3 4" key="1">
    <citation type="submission" date="2020-12" db="EMBL/GenBank/DDBJ databases">
        <title>Whole genome sequences of gut porcine anaerobes.</title>
        <authorList>
            <person name="Kubasova T."/>
            <person name="Jahodarova E."/>
            <person name="Rychlik I."/>
        </authorList>
    </citation>
    <scope>NUCLEOTIDE SEQUENCE [LARGE SCALE GENOMIC DNA]</scope>
    <source>
        <strain evidence="3 4">An867</strain>
    </source>
</reference>
<dbReference type="PANTHER" id="PTHR46797:SF1">
    <property type="entry name" value="METHYLPHOSPHONATE SYNTHASE"/>
    <property type="match status" value="1"/>
</dbReference>
<evidence type="ECO:0000259" key="2">
    <source>
        <dbReference type="PROSITE" id="PS50943"/>
    </source>
</evidence>
<dbReference type="InterPro" id="IPR001387">
    <property type="entry name" value="Cro/C1-type_HTH"/>
</dbReference>
<evidence type="ECO:0000256" key="1">
    <source>
        <dbReference type="ARBA" id="ARBA00023125"/>
    </source>
</evidence>
<comment type="caution">
    <text evidence="3">The sequence shown here is derived from an EMBL/GenBank/DDBJ whole genome shotgun (WGS) entry which is preliminary data.</text>
</comment>
<dbReference type="InterPro" id="IPR050807">
    <property type="entry name" value="TransReg_Diox_bact_type"/>
</dbReference>
<dbReference type="PANTHER" id="PTHR46797">
    <property type="entry name" value="HTH-TYPE TRANSCRIPTIONAL REGULATOR"/>
    <property type="match status" value="1"/>
</dbReference>
<feature type="domain" description="HTH cro/C1-type" evidence="2">
    <location>
        <begin position="14"/>
        <end position="68"/>
    </location>
</feature>
<dbReference type="Pfam" id="PF01381">
    <property type="entry name" value="HTH_3"/>
    <property type="match status" value="1"/>
</dbReference>
<dbReference type="CDD" id="cd00093">
    <property type="entry name" value="HTH_XRE"/>
    <property type="match status" value="1"/>
</dbReference>
<dbReference type="RefSeq" id="WP_235323885.1">
    <property type="nucleotide sequence ID" value="NZ_JAFBIT010000003.1"/>
</dbReference>
<dbReference type="Gene3D" id="1.10.260.40">
    <property type="entry name" value="lambda repressor-like DNA-binding domains"/>
    <property type="match status" value="1"/>
</dbReference>
<dbReference type="EMBL" id="JAFBIT010000003">
    <property type="protein sequence ID" value="MCF2652840.1"/>
    <property type="molecule type" value="Genomic_DNA"/>
</dbReference>
<dbReference type="SUPFAM" id="SSF47413">
    <property type="entry name" value="lambda repressor-like DNA-binding domains"/>
    <property type="match status" value="1"/>
</dbReference>
<protein>
    <submittedName>
        <fullName evidence="3">Helix-turn-helix transcriptional regulator</fullName>
    </submittedName>
</protein>
<keyword evidence="4" id="KW-1185">Reference proteome</keyword>
<sequence>MRDEKLLSEMGARLTQKRKSLSLSQEELAAMADVTAQMISTAERGEKALRPENLLKISRALGTSTDYLLTGEILPPNTATLEQKLRLIPPQYLPLVECVVDACIKLK</sequence>
<dbReference type="PROSITE" id="PS50943">
    <property type="entry name" value="HTH_CROC1"/>
    <property type="match status" value="1"/>
</dbReference>
<dbReference type="SMART" id="SM00530">
    <property type="entry name" value="HTH_XRE"/>
    <property type="match status" value="1"/>
</dbReference>